<keyword evidence="3" id="KW-1185">Reference proteome</keyword>
<keyword evidence="1" id="KW-1133">Transmembrane helix</keyword>
<dbReference type="EMBL" id="JACDTY010000007">
    <property type="protein sequence ID" value="MBA1141767.1"/>
    <property type="molecule type" value="Genomic_DNA"/>
</dbReference>
<sequence length="84" mass="8976">MRLVDNWKSVLLRSWAVWAGVLAAILSGAATSVYFYTISQPNPSRQLIILNGVLTAAAGIAAAIVPLLRVTRQKNISGDPDADQ</sequence>
<proteinExistence type="predicted"/>
<keyword evidence="1" id="KW-0472">Membrane</keyword>
<dbReference type="RefSeq" id="WP_181058646.1">
    <property type="nucleotide sequence ID" value="NZ_JACDTY010000007.1"/>
</dbReference>
<dbReference type="Proteomes" id="UP000558284">
    <property type="component" value="Unassembled WGS sequence"/>
</dbReference>
<feature type="transmembrane region" description="Helical" evidence="1">
    <location>
        <begin position="48"/>
        <end position="68"/>
    </location>
</feature>
<evidence type="ECO:0000313" key="3">
    <source>
        <dbReference type="Proteomes" id="UP000558284"/>
    </source>
</evidence>
<name>A0A838B6R4_9HYPH</name>
<gene>
    <name evidence="2" type="ORF">H0241_16075</name>
</gene>
<dbReference type="AlphaFoldDB" id="A0A838B6R4"/>
<evidence type="ECO:0000313" key="2">
    <source>
        <dbReference type="EMBL" id="MBA1141767.1"/>
    </source>
</evidence>
<evidence type="ECO:0000256" key="1">
    <source>
        <dbReference type="SAM" id="Phobius"/>
    </source>
</evidence>
<reference evidence="2 3" key="1">
    <citation type="submission" date="2020-07" db="EMBL/GenBank/DDBJ databases">
        <title>Definition of the novel symbiovar canariense within Mesorhizobium novociceri, a new species of genus Mesorhizobium nodulating Cicer canariense in the Caldera de Taburiente National Park (La Palma, Canary Islands).</title>
        <authorList>
            <person name="Leon-Barrios M."/>
            <person name="Perez-Yepez J."/>
            <person name="Flores-Felix J.D."/>
            <person name="Ramirez-Baena M.H."/>
            <person name="Pulido-Suarez L."/>
            <person name="Igual J.M."/>
            <person name="Velazquez E."/>
            <person name="Peix A."/>
        </authorList>
    </citation>
    <scope>NUCLEOTIDE SEQUENCE [LARGE SCALE GENOMIC DNA]</scope>
    <source>
        <strain evidence="2 3">CCANP35</strain>
    </source>
</reference>
<accession>A0A838B6R4</accession>
<keyword evidence="1" id="KW-0812">Transmembrane</keyword>
<protein>
    <submittedName>
        <fullName evidence="2">Uncharacterized protein</fullName>
    </submittedName>
</protein>
<organism evidence="2 3">
    <name type="scientific">Mesorhizobium neociceri</name>
    <dbReference type="NCBI Taxonomy" id="1307853"/>
    <lineage>
        <taxon>Bacteria</taxon>
        <taxon>Pseudomonadati</taxon>
        <taxon>Pseudomonadota</taxon>
        <taxon>Alphaproteobacteria</taxon>
        <taxon>Hyphomicrobiales</taxon>
        <taxon>Phyllobacteriaceae</taxon>
        <taxon>Mesorhizobium</taxon>
    </lineage>
</organism>
<feature type="transmembrane region" description="Helical" evidence="1">
    <location>
        <begin position="12"/>
        <end position="36"/>
    </location>
</feature>
<comment type="caution">
    <text evidence="2">The sequence shown here is derived from an EMBL/GenBank/DDBJ whole genome shotgun (WGS) entry which is preliminary data.</text>
</comment>